<feature type="compositionally biased region" description="Basic and acidic residues" evidence="1">
    <location>
        <begin position="778"/>
        <end position="804"/>
    </location>
</feature>
<evidence type="ECO:0000256" key="2">
    <source>
        <dbReference type="SAM" id="SignalP"/>
    </source>
</evidence>
<comment type="caution">
    <text evidence="3">The sequence shown here is derived from an EMBL/GenBank/DDBJ whole genome shotgun (WGS) entry which is preliminary data.</text>
</comment>
<dbReference type="AlphaFoldDB" id="A0A7W7YFM9"/>
<protein>
    <recommendedName>
        <fullName evidence="5">Glycoside hydrolase 123 C-terminal domain-containing protein</fullName>
    </recommendedName>
</protein>
<dbReference type="RefSeq" id="WP_184343806.1">
    <property type="nucleotide sequence ID" value="NZ_JACHIG010000014.1"/>
</dbReference>
<proteinExistence type="predicted"/>
<gene>
    <name evidence="3" type="ORF">HNQ65_004838</name>
</gene>
<name>A0A7W7YFM9_9BACT</name>
<feature type="region of interest" description="Disordered" evidence="1">
    <location>
        <begin position="777"/>
        <end position="804"/>
    </location>
</feature>
<accession>A0A7W7YFM9</accession>
<keyword evidence="2" id="KW-0732">Signal</keyword>
<reference evidence="3 4" key="1">
    <citation type="submission" date="2020-08" db="EMBL/GenBank/DDBJ databases">
        <title>Genomic Encyclopedia of Type Strains, Phase IV (KMG-IV): sequencing the most valuable type-strain genomes for metagenomic binning, comparative biology and taxonomic classification.</title>
        <authorList>
            <person name="Goeker M."/>
        </authorList>
    </citation>
    <scope>NUCLEOTIDE SEQUENCE [LARGE SCALE GENOMIC DNA]</scope>
    <source>
        <strain evidence="3 4">DSM 12252</strain>
    </source>
</reference>
<evidence type="ECO:0008006" key="5">
    <source>
        <dbReference type="Google" id="ProtNLM"/>
    </source>
</evidence>
<evidence type="ECO:0000313" key="3">
    <source>
        <dbReference type="EMBL" id="MBB5035229.1"/>
    </source>
</evidence>
<feature type="chain" id="PRO_5030853498" description="Glycoside hydrolase 123 C-terminal domain-containing protein" evidence="2">
    <location>
        <begin position="25"/>
        <end position="804"/>
    </location>
</feature>
<dbReference type="EMBL" id="JACHIG010000014">
    <property type="protein sequence ID" value="MBB5035229.1"/>
    <property type="molecule type" value="Genomic_DNA"/>
</dbReference>
<keyword evidence="4" id="KW-1185">Reference proteome</keyword>
<dbReference type="Proteomes" id="UP000590740">
    <property type="component" value="Unassembled WGS sequence"/>
</dbReference>
<sequence>MKMSVFLRRGGFAAVMLMTVLLRAQEPVAGQRAEVTRDLWVSAYPTEVEGSNGGSPRLKLKGIQEFFLVDLDAAPLKGRRVRKAQLHVRLQSKEHPLGRTTVSTMAEEWHEGNGTGYQKVVGASSFAWARTGEARWAKDAPDMTAVINGEGGSLWGFGEASAPDAEGWQVIPVAPEVVQARIDGKSFGFAVMDDVGSEYEREGNSFKYLPQLNRYVSSREDRRDSRPFFTLWLEDAYSGSKMVNAPAKAGPVQPVELPPLVADEGVDEALPLVCRDEYGEPLKALRLHAAKGEAVGFMLSARPAEVQVVLPGVEVRLHALPLAGGVQDPLVPAGRKADGTGADAQALAAADTYVELRVPKSATAGGCTGSVSVAGRTAPLRLQVWNFTLPDRLSFLAQMNAYGLPGHVREYYRLAHEHRTVLNQLPYGWTGKLDEPQPVIGADGRWDWRAYDEAFGPLLDGSAFEGLPRAGVPVDAWYLMLNENWPMKHDAHFRGGYWIEDAYDTGYWQEFRQSAAEVARHFEEKGWTEPMVEFYLNNKVYFKKDDWRKCTAAWVFDEPMQTQDFWALRRFGLEFWAAVEPWHKVRLCYRADISRPQWQRDLLDHCVNVEVVSGALRTWWPRVSRRAEQCGNLYYMYGSASAPGTPCWANAAWCVEAWGLGADGVVPWNTIGDKAAWQKPTETSLLYPTDQGPLPGVRMLSFRAGQQLVEYLTQYTALCGHSRAEVMAAVRALPGLTATLVKKSEDDAGRSQFGEQTHAALQSLRLRLGQWLDAKAPPARERWHDPRPARAEFKKARQVEVVKP</sequence>
<organism evidence="3 4">
    <name type="scientific">Prosthecobacter vanneervenii</name>
    <dbReference type="NCBI Taxonomy" id="48466"/>
    <lineage>
        <taxon>Bacteria</taxon>
        <taxon>Pseudomonadati</taxon>
        <taxon>Verrucomicrobiota</taxon>
        <taxon>Verrucomicrobiia</taxon>
        <taxon>Verrucomicrobiales</taxon>
        <taxon>Verrucomicrobiaceae</taxon>
        <taxon>Prosthecobacter</taxon>
    </lineage>
</organism>
<evidence type="ECO:0000256" key="1">
    <source>
        <dbReference type="SAM" id="MobiDB-lite"/>
    </source>
</evidence>
<feature type="signal peptide" evidence="2">
    <location>
        <begin position="1"/>
        <end position="24"/>
    </location>
</feature>
<evidence type="ECO:0000313" key="4">
    <source>
        <dbReference type="Proteomes" id="UP000590740"/>
    </source>
</evidence>